<gene>
    <name evidence="1" type="ORF">M9H77_00903</name>
</gene>
<proteinExistence type="predicted"/>
<dbReference type="EMBL" id="CM044701">
    <property type="protein sequence ID" value="KAI5679676.1"/>
    <property type="molecule type" value="Genomic_DNA"/>
</dbReference>
<accession>A0ACC0C4G0</accession>
<dbReference type="Proteomes" id="UP001060085">
    <property type="component" value="Linkage Group LG01"/>
</dbReference>
<protein>
    <submittedName>
        <fullName evidence="1">Uncharacterized protein</fullName>
    </submittedName>
</protein>
<organism evidence="1 2">
    <name type="scientific">Catharanthus roseus</name>
    <name type="common">Madagascar periwinkle</name>
    <name type="synonym">Vinca rosea</name>
    <dbReference type="NCBI Taxonomy" id="4058"/>
    <lineage>
        <taxon>Eukaryota</taxon>
        <taxon>Viridiplantae</taxon>
        <taxon>Streptophyta</taxon>
        <taxon>Embryophyta</taxon>
        <taxon>Tracheophyta</taxon>
        <taxon>Spermatophyta</taxon>
        <taxon>Magnoliopsida</taxon>
        <taxon>eudicotyledons</taxon>
        <taxon>Gunneridae</taxon>
        <taxon>Pentapetalae</taxon>
        <taxon>asterids</taxon>
        <taxon>lamiids</taxon>
        <taxon>Gentianales</taxon>
        <taxon>Apocynaceae</taxon>
        <taxon>Rauvolfioideae</taxon>
        <taxon>Vinceae</taxon>
        <taxon>Catharanthinae</taxon>
        <taxon>Catharanthus</taxon>
    </lineage>
</organism>
<keyword evidence="2" id="KW-1185">Reference proteome</keyword>
<evidence type="ECO:0000313" key="1">
    <source>
        <dbReference type="EMBL" id="KAI5679676.1"/>
    </source>
</evidence>
<name>A0ACC0C4G0_CATRO</name>
<comment type="caution">
    <text evidence="1">The sequence shown here is derived from an EMBL/GenBank/DDBJ whole genome shotgun (WGS) entry which is preliminary data.</text>
</comment>
<sequence>MAAYKKNRFPRWQPLLRERRRGGRRLIEEENMKIYRVIPGHLGAVLSIAVDPNNSWFCTGSADRTIKIWDLTSGRLKHTLTGHTDYVQGLAVSSKHTKLFSVGDDEQVKCWDLELNKAIRSYDDHGGVWCLALPPTIDNIFLTGGRDFVCRVWDIRIKEMQVQKLTGHEDAVHSILTPATDPQVVTGSEDSTIKYWDLRYGKSMLTLTHHESSVHAMALHPKEESFASVSDDNMKKFSLPRGEFMHDMPCPKKTIFSMAVNEEGVLTGAGIDGSLSFWDWRSGHNFQHAPTGSLPSEACIYDLAYDSTGSRLITCEADKTIKMWKEDETVTPETHHPSFQAS</sequence>
<evidence type="ECO:0000313" key="2">
    <source>
        <dbReference type="Proteomes" id="UP001060085"/>
    </source>
</evidence>
<reference evidence="2" key="1">
    <citation type="journal article" date="2023" name="Nat. Plants">
        <title>Single-cell RNA sequencing provides a high-resolution roadmap for understanding the multicellular compartmentation of specialized metabolism.</title>
        <authorList>
            <person name="Sun S."/>
            <person name="Shen X."/>
            <person name="Li Y."/>
            <person name="Li Y."/>
            <person name="Wang S."/>
            <person name="Li R."/>
            <person name="Zhang H."/>
            <person name="Shen G."/>
            <person name="Guo B."/>
            <person name="Wei J."/>
            <person name="Xu J."/>
            <person name="St-Pierre B."/>
            <person name="Chen S."/>
            <person name="Sun C."/>
        </authorList>
    </citation>
    <scope>NUCLEOTIDE SEQUENCE [LARGE SCALE GENOMIC DNA]</scope>
</reference>